<organism evidence="12 13">
    <name type="scientific">Alicyclobacillus macrosporangiidus</name>
    <dbReference type="NCBI Taxonomy" id="392015"/>
    <lineage>
        <taxon>Bacteria</taxon>
        <taxon>Bacillati</taxon>
        <taxon>Bacillota</taxon>
        <taxon>Bacilli</taxon>
        <taxon>Bacillales</taxon>
        <taxon>Alicyclobacillaceae</taxon>
        <taxon>Alicyclobacillus</taxon>
    </lineage>
</organism>
<dbReference type="PANTHER" id="PTHR13914">
    <property type="entry name" value="PROLINE OXIDASE"/>
    <property type="match status" value="1"/>
</dbReference>
<dbReference type="RefSeq" id="WP_074948889.1">
    <property type="nucleotide sequence ID" value="NZ_FPBV01000001.1"/>
</dbReference>
<feature type="binding site" evidence="10">
    <location>
        <begin position="185"/>
        <end position="187"/>
    </location>
    <ligand>
        <name>FAD</name>
        <dbReference type="ChEBI" id="CHEBI:57692"/>
    </ligand>
</feature>
<keyword evidence="3" id="KW-0285">Flavoprotein</keyword>
<dbReference type="PANTHER" id="PTHR13914:SF0">
    <property type="entry name" value="PROLINE DEHYDROGENASE 1, MITOCHONDRIAL"/>
    <property type="match status" value="1"/>
</dbReference>
<evidence type="ECO:0000256" key="1">
    <source>
        <dbReference type="ARBA" id="ARBA00004739"/>
    </source>
</evidence>
<evidence type="ECO:0000256" key="7">
    <source>
        <dbReference type="ARBA" id="ARBA00023062"/>
    </source>
</evidence>
<sequence length="304" mass="34774">MEQWMRSVLLSLAKNRAANRWAKRYGLRLGARRFVAGETIDEAIRAVAQLNRQGMAATLDHLGEFVGDEREARQAADACVTALTAIHQAQVDSTLSVKLTQLGLDIDRELCLENMRRILGHARDLGIRVTIDMEDHPRCQATLDLFDILRAEYDNVGTVIQAYLYRSLDDVLRLAADGVHLRIVKGAYKEPPEVAYPEKADVDANYIKLMEAQLLSPGFTAVATHDERIIEHAKRFIAEHGVARDRYEFQMLYGIRTQLQQQLVREGYPLRLYVPYGNDWYGYFMRRLAERPANVWFVLRGALR</sequence>
<dbReference type="InterPro" id="IPR002872">
    <property type="entry name" value="Proline_DH_dom"/>
</dbReference>
<evidence type="ECO:0000256" key="10">
    <source>
        <dbReference type="PIRSR" id="PIRSR000196-2"/>
    </source>
</evidence>
<evidence type="ECO:0000259" key="11">
    <source>
        <dbReference type="Pfam" id="PF01619"/>
    </source>
</evidence>
<evidence type="ECO:0000313" key="13">
    <source>
        <dbReference type="Proteomes" id="UP000183508"/>
    </source>
</evidence>
<dbReference type="Pfam" id="PF01619">
    <property type="entry name" value="Pro_dh"/>
    <property type="match status" value="1"/>
</dbReference>
<feature type="binding site" evidence="10">
    <location>
        <begin position="224"/>
        <end position="225"/>
    </location>
    <ligand>
        <name>FAD</name>
        <dbReference type="ChEBI" id="CHEBI:57692"/>
    </ligand>
</feature>
<evidence type="ECO:0000256" key="9">
    <source>
        <dbReference type="PIRSR" id="PIRSR000196-1"/>
    </source>
</evidence>
<dbReference type="EC" id="1.5.5.2" evidence="2"/>
<comment type="cofactor">
    <cofactor evidence="10">
        <name>FAD</name>
        <dbReference type="ChEBI" id="CHEBI:57692"/>
    </cofactor>
    <text evidence="10">Binds 1 FAD per subunit.</text>
</comment>
<feature type="binding site" evidence="9">
    <location>
        <position position="286"/>
    </location>
    <ligand>
        <name>substrate</name>
    </ligand>
</feature>
<dbReference type="Proteomes" id="UP000183508">
    <property type="component" value="Unassembled WGS sequence"/>
</dbReference>
<dbReference type="OrthoDB" id="9773461at2"/>
<dbReference type="InterPro" id="IPR029041">
    <property type="entry name" value="FAD-linked_oxidoreductase-like"/>
</dbReference>
<dbReference type="InterPro" id="IPR015659">
    <property type="entry name" value="Proline_oxidase"/>
</dbReference>
<evidence type="ECO:0000313" key="12">
    <source>
        <dbReference type="EMBL" id="SFU37047.1"/>
    </source>
</evidence>
<feature type="binding site" evidence="10">
    <location>
        <position position="133"/>
    </location>
    <ligand>
        <name>FAD</name>
        <dbReference type="ChEBI" id="CHEBI:57692"/>
    </ligand>
</feature>
<feature type="binding site" evidence="9">
    <location>
        <position position="98"/>
    </location>
    <ligand>
        <name>substrate</name>
    </ligand>
</feature>
<keyword evidence="5 10" id="KW-0274">FAD</keyword>
<accession>A0A1I7FLH4</accession>
<comment type="pathway">
    <text evidence="1">Amino-acid degradation; L-proline degradation into L-glutamate; L-glutamate from L-proline: step 1/2.</text>
</comment>
<keyword evidence="4 10" id="KW-0547">Nucleotide-binding</keyword>
<feature type="binding site" evidence="9">
    <location>
        <position position="287"/>
    </location>
    <ligand>
        <name>substrate</name>
    </ligand>
</feature>
<feature type="binding site" evidence="10">
    <location>
        <position position="161"/>
    </location>
    <ligand>
        <name>FAD</name>
        <dbReference type="ChEBI" id="CHEBI:57692"/>
    </ligand>
</feature>
<evidence type="ECO:0000256" key="8">
    <source>
        <dbReference type="ARBA" id="ARBA00048779"/>
    </source>
</evidence>
<proteinExistence type="predicted"/>
<evidence type="ECO:0000256" key="3">
    <source>
        <dbReference type="ARBA" id="ARBA00022630"/>
    </source>
</evidence>
<evidence type="ECO:0000256" key="4">
    <source>
        <dbReference type="ARBA" id="ARBA00022741"/>
    </source>
</evidence>
<evidence type="ECO:0000256" key="6">
    <source>
        <dbReference type="ARBA" id="ARBA00023002"/>
    </source>
</evidence>
<gene>
    <name evidence="12" type="ORF">SAMN05421543_101327</name>
</gene>
<reference evidence="13" key="1">
    <citation type="submission" date="2016-10" db="EMBL/GenBank/DDBJ databases">
        <authorList>
            <person name="Varghese N."/>
        </authorList>
    </citation>
    <scope>NUCLEOTIDE SEQUENCE [LARGE SCALE GENOMIC DNA]</scope>
    <source>
        <strain evidence="13">DSM 17980</strain>
    </source>
</reference>
<name>A0A1I7FLH4_9BACL</name>
<dbReference type="SUPFAM" id="SSF51730">
    <property type="entry name" value="FAD-linked oxidoreductase"/>
    <property type="match status" value="1"/>
</dbReference>
<protein>
    <recommendedName>
        <fullName evidence="2">proline dehydrogenase</fullName>
        <ecNumber evidence="2">1.5.5.2</ecNumber>
    </recommendedName>
</protein>
<feature type="domain" description="Proline dehydrogenase" evidence="11">
    <location>
        <begin position="44"/>
        <end position="298"/>
    </location>
</feature>
<dbReference type="UniPathway" id="UPA00261">
    <property type="reaction ID" value="UER00373"/>
</dbReference>
<dbReference type="STRING" id="392015.SAMN05421543_101327"/>
<dbReference type="GO" id="GO:0004657">
    <property type="term" value="F:proline dehydrogenase activity"/>
    <property type="evidence" value="ECO:0007669"/>
    <property type="project" value="UniProtKB-EC"/>
</dbReference>
<dbReference type="EMBL" id="FPBV01000001">
    <property type="protein sequence ID" value="SFU37047.1"/>
    <property type="molecule type" value="Genomic_DNA"/>
</dbReference>
<keyword evidence="6" id="KW-0560">Oxidoreductase</keyword>
<dbReference type="GO" id="GO:0010133">
    <property type="term" value="P:L-proline catabolic process to L-glutamate"/>
    <property type="evidence" value="ECO:0007669"/>
    <property type="project" value="UniProtKB-UniPathway"/>
</dbReference>
<dbReference type="GO" id="GO:0000166">
    <property type="term" value="F:nucleotide binding"/>
    <property type="evidence" value="ECO:0007669"/>
    <property type="project" value="UniProtKB-KW"/>
</dbReference>
<feature type="binding site" evidence="10">
    <location>
        <position position="199"/>
    </location>
    <ligand>
        <name>FAD</name>
        <dbReference type="ChEBI" id="CHEBI:57692"/>
    </ligand>
</feature>
<dbReference type="PIRSF" id="PIRSF000196">
    <property type="entry name" value="Pro_dehydrog"/>
    <property type="match status" value="1"/>
</dbReference>
<dbReference type="InterPro" id="IPR008219">
    <property type="entry name" value="PRODH_bac_arc"/>
</dbReference>
<keyword evidence="7" id="KW-0642">Proline metabolism</keyword>
<keyword evidence="13" id="KW-1185">Reference proteome</keyword>
<evidence type="ECO:0000256" key="5">
    <source>
        <dbReference type="ARBA" id="ARBA00022827"/>
    </source>
</evidence>
<evidence type="ECO:0000256" key="2">
    <source>
        <dbReference type="ARBA" id="ARBA00012695"/>
    </source>
</evidence>
<comment type="catalytic activity">
    <reaction evidence="8">
        <text>L-proline + a quinone = (S)-1-pyrroline-5-carboxylate + a quinol + H(+)</text>
        <dbReference type="Rhea" id="RHEA:23784"/>
        <dbReference type="ChEBI" id="CHEBI:15378"/>
        <dbReference type="ChEBI" id="CHEBI:17388"/>
        <dbReference type="ChEBI" id="CHEBI:24646"/>
        <dbReference type="ChEBI" id="CHEBI:60039"/>
        <dbReference type="ChEBI" id="CHEBI:132124"/>
        <dbReference type="EC" id="1.5.5.2"/>
    </reaction>
</comment>
<dbReference type="Gene3D" id="3.20.20.220">
    <property type="match status" value="1"/>
</dbReference>
<dbReference type="eggNOG" id="COG0506">
    <property type="taxonomic scope" value="Bacteria"/>
</dbReference>
<dbReference type="AlphaFoldDB" id="A0A1I7FLH4"/>